<name>A0A2T6G9I4_9BACL</name>
<dbReference type="GO" id="GO:0004633">
    <property type="term" value="F:phosphopantothenoylcysteine decarboxylase activity"/>
    <property type="evidence" value="ECO:0007669"/>
    <property type="project" value="TreeGrafter"/>
</dbReference>
<dbReference type="GO" id="GO:0015937">
    <property type="term" value="P:coenzyme A biosynthetic process"/>
    <property type="evidence" value="ECO:0007669"/>
    <property type="project" value="TreeGrafter"/>
</dbReference>
<evidence type="ECO:0000313" key="2">
    <source>
        <dbReference type="EMBL" id="PUA40819.1"/>
    </source>
</evidence>
<dbReference type="EMBL" id="PYHP01000007">
    <property type="protein sequence ID" value="PUA40819.1"/>
    <property type="molecule type" value="Genomic_DNA"/>
</dbReference>
<dbReference type="PANTHER" id="PTHR14359">
    <property type="entry name" value="HOMO-OLIGOMERIC FLAVIN CONTAINING CYS DECARBOXYLASE FAMILY"/>
    <property type="match status" value="1"/>
</dbReference>
<dbReference type="SUPFAM" id="SSF52507">
    <property type="entry name" value="Homo-oligomeric flavin-containing Cys decarboxylases, HFCD"/>
    <property type="match status" value="1"/>
</dbReference>
<reference evidence="2 3" key="1">
    <citation type="submission" date="2018-03" db="EMBL/GenBank/DDBJ databases">
        <title>Genome sequence of Paenibacillus elgii strain AC13 an antimicrobial compound producing bacteria.</title>
        <authorList>
            <person name="Kurokawa A.S."/>
            <person name="Araujo J.F."/>
            <person name="Costa R.A."/>
            <person name="Ortega D.B."/>
            <person name="Pires A.S."/>
            <person name="Pappas G.J.Jr."/>
            <person name="Franco O.L."/>
            <person name="Barreto C."/>
            <person name="Magalhaes B.S."/>
            <person name="Kruger R.H."/>
        </authorList>
    </citation>
    <scope>NUCLEOTIDE SEQUENCE [LARGE SCALE GENOMIC DNA]</scope>
    <source>
        <strain evidence="2 3">AC13</strain>
    </source>
</reference>
<dbReference type="PANTHER" id="PTHR14359:SF6">
    <property type="entry name" value="PHOSPHOPANTOTHENOYLCYSTEINE DECARBOXYLASE"/>
    <property type="match status" value="1"/>
</dbReference>
<dbReference type="Pfam" id="PF02441">
    <property type="entry name" value="Flavoprotein"/>
    <property type="match status" value="1"/>
</dbReference>
<accession>A0A2T6G9I4</accession>
<dbReference type="AlphaFoldDB" id="A0A2T6G9I4"/>
<sequence length="200" mass="22228">MRRMDLDYTKEGESMKLLIGASASSAIIELPYYIRIFQDKLQAEVRVVVSDNVSNFINPQFLGAHIEGKVYQKMLDPAYDVAVPHSFLASWADMFIVLPCTANTLAKAANGITDNLLTMLILCFSRPVLFFPTMNMNMYNTAVVQANVQKLLDLGHRVAIPDGNVTVTATGEKMSGGHPPNPYTCAKYINNMYELYCTTT</sequence>
<dbReference type="InterPro" id="IPR003382">
    <property type="entry name" value="Flavoprotein"/>
</dbReference>
<evidence type="ECO:0000259" key="1">
    <source>
        <dbReference type="Pfam" id="PF02441"/>
    </source>
</evidence>
<dbReference type="Gene3D" id="3.40.50.1950">
    <property type="entry name" value="Flavin prenyltransferase-like"/>
    <property type="match status" value="1"/>
</dbReference>
<feature type="domain" description="Flavoprotein" evidence="1">
    <location>
        <begin position="15"/>
        <end position="151"/>
    </location>
</feature>
<gene>
    <name evidence="2" type="ORF">C8Z91_03035</name>
</gene>
<dbReference type="Proteomes" id="UP000244184">
    <property type="component" value="Unassembled WGS sequence"/>
</dbReference>
<protein>
    <submittedName>
        <fullName evidence="2">Mersacidin decarboxylase</fullName>
    </submittedName>
</protein>
<organism evidence="2 3">
    <name type="scientific">Paenibacillus elgii</name>
    <dbReference type="NCBI Taxonomy" id="189691"/>
    <lineage>
        <taxon>Bacteria</taxon>
        <taxon>Bacillati</taxon>
        <taxon>Bacillota</taxon>
        <taxon>Bacilli</taxon>
        <taxon>Bacillales</taxon>
        <taxon>Paenibacillaceae</taxon>
        <taxon>Paenibacillus</taxon>
    </lineage>
</organism>
<proteinExistence type="predicted"/>
<dbReference type="InterPro" id="IPR036551">
    <property type="entry name" value="Flavin_trans-like"/>
</dbReference>
<comment type="caution">
    <text evidence="2">The sequence shown here is derived from an EMBL/GenBank/DDBJ whole genome shotgun (WGS) entry which is preliminary data.</text>
</comment>
<dbReference type="GO" id="GO:0010181">
    <property type="term" value="F:FMN binding"/>
    <property type="evidence" value="ECO:0007669"/>
    <property type="project" value="TreeGrafter"/>
</dbReference>
<evidence type="ECO:0000313" key="3">
    <source>
        <dbReference type="Proteomes" id="UP000244184"/>
    </source>
</evidence>
<dbReference type="GO" id="GO:0071513">
    <property type="term" value="C:phosphopantothenoylcysteine decarboxylase complex"/>
    <property type="evidence" value="ECO:0007669"/>
    <property type="project" value="TreeGrafter"/>
</dbReference>